<dbReference type="GO" id="GO:0002143">
    <property type="term" value="P:tRNA wobble position uridine thiolation"/>
    <property type="evidence" value="ECO:0007669"/>
    <property type="project" value="TreeGrafter"/>
</dbReference>
<comment type="similarity">
    <text evidence="3">Belongs to the CTU2/NCS2 family.</text>
</comment>
<dbReference type="EMBL" id="SEOQ01000064">
    <property type="protein sequence ID" value="TFY71157.1"/>
    <property type="molecule type" value="Genomic_DNA"/>
</dbReference>
<comment type="function">
    <text evidence="3">Plays a central role in 2-thiolation of mcm(5)S(2)U at tRNA wobble positions of tRNA(Lys), tRNA(Glu) and tRNA(Gln). May act by forming a heterodimer with NCS6 that ligates sulfur from thiocarboxylated URM1 onto the uridine of tRNAs at wobble position. Prior mcm(5) tRNA modification by the elongator complex is required for 2-thiolation. May also be involved in protein urmylation.</text>
</comment>
<dbReference type="Gene3D" id="3.40.50.620">
    <property type="entry name" value="HUPs"/>
    <property type="match status" value="1"/>
</dbReference>
<dbReference type="GO" id="GO:0005829">
    <property type="term" value="C:cytosol"/>
    <property type="evidence" value="ECO:0007669"/>
    <property type="project" value="TreeGrafter"/>
</dbReference>
<dbReference type="Proteomes" id="UP000298327">
    <property type="component" value="Unassembled WGS sequence"/>
</dbReference>
<dbReference type="CDD" id="cd01986">
    <property type="entry name" value="AANH-like"/>
    <property type="match status" value="1"/>
</dbReference>
<dbReference type="InterPro" id="IPR019407">
    <property type="entry name" value="CTU2"/>
</dbReference>
<dbReference type="Pfam" id="PF10288">
    <property type="entry name" value="CTU2"/>
    <property type="match status" value="1"/>
</dbReference>
<dbReference type="UniPathway" id="UPA00988"/>
<dbReference type="InterPro" id="IPR014729">
    <property type="entry name" value="Rossmann-like_a/b/a_fold"/>
</dbReference>
<reference evidence="4 5" key="1">
    <citation type="submission" date="2019-02" db="EMBL/GenBank/DDBJ databases">
        <title>Genome sequencing of the rare red list fungi Dentipellis fragilis.</title>
        <authorList>
            <person name="Buettner E."/>
            <person name="Kellner H."/>
        </authorList>
    </citation>
    <scope>NUCLEOTIDE SEQUENCE [LARGE SCALE GENOMIC DNA]</scope>
    <source>
        <strain evidence="4 5">DSM 105465</strain>
    </source>
</reference>
<dbReference type="AlphaFoldDB" id="A0A4Y9ZAZ3"/>
<dbReference type="GO" id="GO:0016783">
    <property type="term" value="F:sulfurtransferase activity"/>
    <property type="evidence" value="ECO:0007669"/>
    <property type="project" value="TreeGrafter"/>
</dbReference>
<dbReference type="GO" id="GO:0016779">
    <property type="term" value="F:nucleotidyltransferase activity"/>
    <property type="evidence" value="ECO:0007669"/>
    <property type="project" value="UniProtKB-UniRule"/>
</dbReference>
<gene>
    <name evidence="3" type="primary">NCS2</name>
    <name evidence="3" type="synonym">CTU2</name>
    <name evidence="4" type="ORF">EVG20_g1846</name>
</gene>
<dbReference type="GO" id="GO:0000049">
    <property type="term" value="F:tRNA binding"/>
    <property type="evidence" value="ECO:0007669"/>
    <property type="project" value="InterPro"/>
</dbReference>
<evidence type="ECO:0000256" key="2">
    <source>
        <dbReference type="ARBA" id="ARBA00022694"/>
    </source>
</evidence>
<comment type="caution">
    <text evidence="4">The sequence shown here is derived from an EMBL/GenBank/DDBJ whole genome shotgun (WGS) entry which is preliminary data.</text>
</comment>
<evidence type="ECO:0000313" key="5">
    <source>
        <dbReference type="Proteomes" id="UP000298327"/>
    </source>
</evidence>
<name>A0A4Y9ZAZ3_9AGAM</name>
<comment type="subcellular location">
    <subcellularLocation>
        <location evidence="3">Cytoplasm</location>
    </subcellularLocation>
</comment>
<dbReference type="OrthoDB" id="25129at2759"/>
<dbReference type="PANTHER" id="PTHR20882:SF14">
    <property type="entry name" value="CYTOPLASMIC TRNA 2-THIOLATION PROTEIN 2"/>
    <property type="match status" value="1"/>
</dbReference>
<evidence type="ECO:0000256" key="1">
    <source>
        <dbReference type="ARBA" id="ARBA00022490"/>
    </source>
</evidence>
<organism evidence="4 5">
    <name type="scientific">Dentipellis fragilis</name>
    <dbReference type="NCBI Taxonomy" id="205917"/>
    <lineage>
        <taxon>Eukaryota</taxon>
        <taxon>Fungi</taxon>
        <taxon>Dikarya</taxon>
        <taxon>Basidiomycota</taxon>
        <taxon>Agaricomycotina</taxon>
        <taxon>Agaricomycetes</taxon>
        <taxon>Russulales</taxon>
        <taxon>Hericiaceae</taxon>
        <taxon>Dentipellis</taxon>
    </lineage>
</organism>
<comment type="pathway">
    <text evidence="3">tRNA modification; 5-methoxycarbonylmethyl-2-thiouridine-tRNA biosynthesis.</text>
</comment>
<proteinExistence type="inferred from homology"/>
<protein>
    <recommendedName>
        <fullName evidence="3">Cytoplasmic tRNA 2-thiolation protein 2</fullName>
    </recommendedName>
</protein>
<sequence>MSSCGNPVADPEALMPRKSKLDKSRMCVRCKETPGNIVIRHAVYCKDCFAPLVQIKFRRSFEPHVNRKPDGPRKLALKPSGDLLVGFSGGLGSTVLLDLVHRTYLDESAMKTETGGKAHPRKGKVWKNIHVCYVEICDAFPGIRDRTEEVRQAVNRYEGFEFVPLRIQDAFDAKWWKRVSGDTLSGDLDVDLTSEDLYMSPSSSTSSPLSSLQACLQSLPTPTAVASSISTLTRLLLLYTAHSTGSSHLILGTSLTSLSIALISSISQGGGFTVPQEAQEEWTPFGSEPASGEEPWAGDVRVIRPLREIGMKECAAWAWWNHLPVVGKEKLPGMRQTIGGLTKDFIVGLEKDFPSTVSTIARTVGKLAPKEDAGGRCIFCERAAQSTVQEWKSRISIRSLSESSHSADDDKERRLTPLLCYFCHTTLTSRSSRSAASTKPAAPVVNPKVPLPVWVSWHFTHNVNQALAENGHAENSKVAAEDNEVWQRKPLGQDAMKAAVSEFLLEE</sequence>
<evidence type="ECO:0000313" key="4">
    <source>
        <dbReference type="EMBL" id="TFY71157.1"/>
    </source>
</evidence>
<dbReference type="PANTHER" id="PTHR20882">
    <property type="entry name" value="CYTOPLASMIC TRNA 2-THIOLATION PROTEIN 2"/>
    <property type="match status" value="1"/>
</dbReference>
<keyword evidence="1 3" id="KW-0963">Cytoplasm</keyword>
<keyword evidence="2 3" id="KW-0819">tRNA processing</keyword>
<accession>A0A4Y9ZAZ3</accession>
<keyword evidence="5" id="KW-1185">Reference proteome</keyword>
<dbReference type="GO" id="GO:0032447">
    <property type="term" value="P:protein urmylation"/>
    <property type="evidence" value="ECO:0007669"/>
    <property type="project" value="UniProtKB-UniRule"/>
</dbReference>
<dbReference type="STRING" id="205917.A0A4Y9ZAZ3"/>
<dbReference type="SUPFAM" id="SSF52402">
    <property type="entry name" value="Adenine nucleotide alpha hydrolases-like"/>
    <property type="match status" value="1"/>
</dbReference>
<dbReference type="HAMAP" id="MF_03054">
    <property type="entry name" value="CTU2"/>
    <property type="match status" value="1"/>
</dbReference>
<evidence type="ECO:0000256" key="3">
    <source>
        <dbReference type="HAMAP-Rule" id="MF_03054"/>
    </source>
</evidence>